<dbReference type="InterPro" id="IPR002508">
    <property type="entry name" value="MurNAc-LAA_cat"/>
</dbReference>
<dbReference type="EMBL" id="JAJEQN010000002">
    <property type="protein sequence ID" value="MCC2220174.1"/>
    <property type="molecule type" value="Genomic_DNA"/>
</dbReference>
<evidence type="ECO:0000313" key="4">
    <source>
        <dbReference type="Proteomes" id="UP001198200"/>
    </source>
</evidence>
<dbReference type="SUPFAM" id="SSF53187">
    <property type="entry name" value="Zn-dependent exopeptidases"/>
    <property type="match status" value="1"/>
</dbReference>
<keyword evidence="1 3" id="KW-0378">Hydrolase</keyword>
<evidence type="ECO:0000256" key="1">
    <source>
        <dbReference type="ARBA" id="ARBA00022801"/>
    </source>
</evidence>
<accession>A0AAE3E1X1</accession>
<reference evidence="3 4" key="1">
    <citation type="submission" date="2021-10" db="EMBL/GenBank/DDBJ databases">
        <title>Anaerobic single-cell dispensing facilitates the cultivation of human gut bacteria.</title>
        <authorList>
            <person name="Afrizal A."/>
        </authorList>
    </citation>
    <scope>NUCLEOTIDE SEQUENCE [LARGE SCALE GENOMIC DNA]</scope>
    <source>
        <strain evidence="3 4">CLA-AA-H224</strain>
    </source>
</reference>
<dbReference type="CDD" id="cd02696">
    <property type="entry name" value="MurNAc-LAA"/>
    <property type="match status" value="1"/>
</dbReference>
<dbReference type="GO" id="GO:0030288">
    <property type="term" value="C:outer membrane-bounded periplasmic space"/>
    <property type="evidence" value="ECO:0007669"/>
    <property type="project" value="TreeGrafter"/>
</dbReference>
<organism evidence="3 4">
    <name type="scientific">Anthropogastromicrobium aceti</name>
    <dbReference type="NCBI Taxonomy" id="2981768"/>
    <lineage>
        <taxon>Bacteria</taxon>
        <taxon>Bacillati</taxon>
        <taxon>Bacillota</taxon>
        <taxon>Clostridia</taxon>
        <taxon>Lachnospirales</taxon>
        <taxon>Lachnospiraceae</taxon>
        <taxon>Anthropogastromicrobium</taxon>
    </lineage>
</organism>
<comment type="caution">
    <text evidence="3">The sequence shown here is derived from an EMBL/GenBank/DDBJ whole genome shotgun (WGS) entry which is preliminary data.</text>
</comment>
<dbReference type="SMART" id="SM00646">
    <property type="entry name" value="Ami_3"/>
    <property type="match status" value="1"/>
</dbReference>
<evidence type="ECO:0000259" key="2">
    <source>
        <dbReference type="SMART" id="SM00646"/>
    </source>
</evidence>
<dbReference type="Proteomes" id="UP001198200">
    <property type="component" value="Unassembled WGS sequence"/>
</dbReference>
<dbReference type="PANTHER" id="PTHR30404:SF0">
    <property type="entry name" value="N-ACETYLMURAMOYL-L-ALANINE AMIDASE AMIC"/>
    <property type="match status" value="1"/>
</dbReference>
<dbReference type="InterPro" id="IPR050695">
    <property type="entry name" value="N-acetylmuramoyl_amidase_3"/>
</dbReference>
<proteinExistence type="predicted"/>
<dbReference type="GO" id="GO:0008745">
    <property type="term" value="F:N-acetylmuramoyl-L-alanine amidase activity"/>
    <property type="evidence" value="ECO:0007669"/>
    <property type="project" value="UniProtKB-EC"/>
</dbReference>
<sequence>MDKYMGNVNILEKRMIKYEVSVKQTAKFIMMLLILSLAYVMPAATTKKIQQVSTVPQKTVTVILDAGHGADDSGKVGINQVLEKDINLEIAKYVKEFLENEGINVVMTREDDSPLYQSSERNKKLADMKKRIQIMVDCDADIAVSIHQNSYTQESVKGPQVFYYKDSAEGKKLAASIQEAFDLVIGDENTRTIKPNGEYYLLVHSPMPLVICECGFLSNWEEAKLLATPAYQKSIAKAIGQGILEYLANEKIL</sequence>
<dbReference type="PANTHER" id="PTHR30404">
    <property type="entry name" value="N-ACETYLMURAMOYL-L-ALANINE AMIDASE"/>
    <property type="match status" value="1"/>
</dbReference>
<name>A0AAE3E1X1_9FIRM</name>
<dbReference type="EC" id="3.5.1.28" evidence="3"/>
<gene>
    <name evidence="3" type="ORF">LKD48_00735</name>
</gene>
<dbReference type="Gene3D" id="3.40.630.40">
    <property type="entry name" value="Zn-dependent exopeptidases"/>
    <property type="match status" value="1"/>
</dbReference>
<dbReference type="Pfam" id="PF01520">
    <property type="entry name" value="Amidase_3"/>
    <property type="match status" value="1"/>
</dbReference>
<dbReference type="GO" id="GO:0009253">
    <property type="term" value="P:peptidoglycan catabolic process"/>
    <property type="evidence" value="ECO:0007669"/>
    <property type="project" value="InterPro"/>
</dbReference>
<dbReference type="RefSeq" id="WP_308730860.1">
    <property type="nucleotide sequence ID" value="NZ_JAJEQN010000002.1"/>
</dbReference>
<protein>
    <submittedName>
        <fullName evidence="3">N-acetylmuramoyl-L-alanine amidase</fullName>
        <ecNumber evidence="3">3.5.1.28</ecNumber>
    </submittedName>
</protein>
<evidence type="ECO:0000313" key="3">
    <source>
        <dbReference type="EMBL" id="MCC2220174.1"/>
    </source>
</evidence>
<feature type="domain" description="MurNAc-LAA" evidence="2">
    <location>
        <begin position="132"/>
        <end position="244"/>
    </location>
</feature>
<dbReference type="AlphaFoldDB" id="A0AAE3E1X1"/>
<keyword evidence="4" id="KW-1185">Reference proteome</keyword>